<name>A0AAU0MU27_9GAMM</name>
<dbReference type="RefSeq" id="WP_318952409.1">
    <property type="nucleotide sequence ID" value="NZ_CP137555.1"/>
</dbReference>
<proteinExistence type="predicted"/>
<evidence type="ECO:0000256" key="1">
    <source>
        <dbReference type="SAM" id="Coils"/>
    </source>
</evidence>
<dbReference type="AlphaFoldDB" id="A0AAU0MU27"/>
<keyword evidence="1" id="KW-0175">Coiled coil</keyword>
<accession>A0AAU0MU27</accession>
<dbReference type="KEGG" id="mpaf:R5R33_09225"/>
<evidence type="ECO:0000313" key="4">
    <source>
        <dbReference type="Proteomes" id="UP001302477"/>
    </source>
</evidence>
<dbReference type="EMBL" id="CP137555">
    <property type="protein sequence ID" value="WOX03923.1"/>
    <property type="molecule type" value="Genomic_DNA"/>
</dbReference>
<feature type="region of interest" description="Disordered" evidence="2">
    <location>
        <begin position="82"/>
        <end position="141"/>
    </location>
</feature>
<evidence type="ECO:0000313" key="3">
    <source>
        <dbReference type="EMBL" id="WOX03923.1"/>
    </source>
</evidence>
<dbReference type="InterPro" id="IPR036013">
    <property type="entry name" value="Band_7/SPFH_dom_sf"/>
</dbReference>
<feature type="compositionally biased region" description="Basic and acidic residues" evidence="2">
    <location>
        <begin position="108"/>
        <end position="133"/>
    </location>
</feature>
<dbReference type="Proteomes" id="UP001302477">
    <property type="component" value="Chromosome"/>
</dbReference>
<reference evidence="3 4" key="1">
    <citation type="submission" date="2023-10" db="EMBL/GenBank/DDBJ databases">
        <title>Description of Microbulbifer bruguierae sp. nov., isolated from the sediments of mangrove plant Bruguiera sexangula and comparative genomic analyses of the genus Microbulbifer.</title>
        <authorList>
            <person name="Long M."/>
        </authorList>
    </citation>
    <scope>NUCLEOTIDE SEQUENCE [LARGE SCALE GENOMIC DNA]</scope>
    <source>
        <strain evidence="3 4">SPO729</strain>
    </source>
</reference>
<organism evidence="3 4">
    <name type="scientific">Microbulbifer pacificus</name>
    <dbReference type="NCBI Taxonomy" id="407164"/>
    <lineage>
        <taxon>Bacteria</taxon>
        <taxon>Pseudomonadati</taxon>
        <taxon>Pseudomonadota</taxon>
        <taxon>Gammaproteobacteria</taxon>
        <taxon>Cellvibrionales</taxon>
        <taxon>Microbulbiferaceae</taxon>
        <taxon>Microbulbifer</taxon>
    </lineage>
</organism>
<protein>
    <submittedName>
        <fullName evidence="3">Uncharacterized protein</fullName>
    </submittedName>
</protein>
<keyword evidence="4" id="KW-1185">Reference proteome</keyword>
<dbReference type="SUPFAM" id="SSF117892">
    <property type="entry name" value="Band 7/SPFH domain"/>
    <property type="match status" value="1"/>
</dbReference>
<evidence type="ECO:0000256" key="2">
    <source>
        <dbReference type="SAM" id="MobiDB-lite"/>
    </source>
</evidence>
<gene>
    <name evidence="3" type="ORF">R5R33_09225</name>
</gene>
<sequence>MKPRLYPAVSLAAVMAAGARAEDQAMEHVEVIGYPTPQVAERASDSEKLAAKQAEQYREELLQLLREAQRKRLQALRLEGVTSNKETLAEETPAEQQQQLAPVGVETEPVKLEQPLRLEQKAGEVQPARKSEGEQSQQEPS</sequence>
<feature type="coiled-coil region" evidence="1">
    <location>
        <begin position="40"/>
        <end position="78"/>
    </location>
</feature>